<proteinExistence type="predicted"/>
<accession>A0ABQ9IS43</accession>
<protein>
    <submittedName>
        <fullName evidence="1">Uncharacterized protein</fullName>
    </submittedName>
</protein>
<dbReference type="EMBL" id="JAPWTJ010002999">
    <property type="protein sequence ID" value="KAJ8963723.1"/>
    <property type="molecule type" value="Genomic_DNA"/>
</dbReference>
<dbReference type="Proteomes" id="UP001162164">
    <property type="component" value="Unassembled WGS sequence"/>
</dbReference>
<evidence type="ECO:0000313" key="1">
    <source>
        <dbReference type="EMBL" id="KAJ8963723.1"/>
    </source>
</evidence>
<gene>
    <name evidence="1" type="ORF">NQ317_000734</name>
</gene>
<comment type="caution">
    <text evidence="1">The sequence shown here is derived from an EMBL/GenBank/DDBJ whole genome shotgun (WGS) entry which is preliminary data.</text>
</comment>
<keyword evidence="2" id="KW-1185">Reference proteome</keyword>
<name>A0ABQ9IS43_9CUCU</name>
<reference evidence="1" key="1">
    <citation type="journal article" date="2023" name="Insect Mol. Biol.">
        <title>Genome sequencing provides insights into the evolution of gene families encoding plant cell wall-degrading enzymes in longhorned beetles.</title>
        <authorList>
            <person name="Shin N.R."/>
            <person name="Okamura Y."/>
            <person name="Kirsch R."/>
            <person name="Pauchet Y."/>
        </authorList>
    </citation>
    <scope>NUCLEOTIDE SEQUENCE</scope>
    <source>
        <strain evidence="1">MMC_N1</strain>
    </source>
</reference>
<sequence length="113" mass="12972">MHLQREKTYHENGKIASLPWCISNAINNYIFNVAGWMELRYVKFSFSNLNRVCINFHLSSSASLGVPNGGEGNLLCHGSRHKDVLHRLSGRYRQIAIKDTMSWYMNKKGDIDV</sequence>
<organism evidence="1 2">
    <name type="scientific">Molorchus minor</name>
    <dbReference type="NCBI Taxonomy" id="1323400"/>
    <lineage>
        <taxon>Eukaryota</taxon>
        <taxon>Metazoa</taxon>
        <taxon>Ecdysozoa</taxon>
        <taxon>Arthropoda</taxon>
        <taxon>Hexapoda</taxon>
        <taxon>Insecta</taxon>
        <taxon>Pterygota</taxon>
        <taxon>Neoptera</taxon>
        <taxon>Endopterygota</taxon>
        <taxon>Coleoptera</taxon>
        <taxon>Polyphaga</taxon>
        <taxon>Cucujiformia</taxon>
        <taxon>Chrysomeloidea</taxon>
        <taxon>Cerambycidae</taxon>
        <taxon>Lamiinae</taxon>
        <taxon>Monochamini</taxon>
        <taxon>Molorchus</taxon>
    </lineage>
</organism>
<evidence type="ECO:0000313" key="2">
    <source>
        <dbReference type="Proteomes" id="UP001162164"/>
    </source>
</evidence>